<dbReference type="Proteomes" id="UP000023152">
    <property type="component" value="Unassembled WGS sequence"/>
</dbReference>
<dbReference type="AlphaFoldDB" id="X6LV79"/>
<dbReference type="EMBL" id="ASPP01027743">
    <property type="protein sequence ID" value="ETO05828.1"/>
    <property type="molecule type" value="Genomic_DNA"/>
</dbReference>
<evidence type="ECO:0000313" key="1">
    <source>
        <dbReference type="EMBL" id="ETO05828.1"/>
    </source>
</evidence>
<accession>X6LV79</accession>
<keyword evidence="2" id="KW-1185">Reference proteome</keyword>
<protein>
    <submittedName>
        <fullName evidence="1">Uncharacterized protein</fullName>
    </submittedName>
</protein>
<name>X6LV79_RETFI</name>
<reference evidence="1 2" key="1">
    <citation type="journal article" date="2013" name="Curr. Biol.">
        <title>The Genome of the Foraminiferan Reticulomyxa filosa.</title>
        <authorList>
            <person name="Glockner G."/>
            <person name="Hulsmann N."/>
            <person name="Schleicher M."/>
            <person name="Noegel A.A."/>
            <person name="Eichinger L."/>
            <person name="Gallinger C."/>
            <person name="Pawlowski J."/>
            <person name="Sierra R."/>
            <person name="Euteneuer U."/>
            <person name="Pillet L."/>
            <person name="Moustafa A."/>
            <person name="Platzer M."/>
            <person name="Groth M."/>
            <person name="Szafranski K."/>
            <person name="Schliwa M."/>
        </authorList>
    </citation>
    <scope>NUCLEOTIDE SEQUENCE [LARGE SCALE GENOMIC DNA]</scope>
</reference>
<evidence type="ECO:0000313" key="2">
    <source>
        <dbReference type="Proteomes" id="UP000023152"/>
    </source>
</evidence>
<proteinExistence type="predicted"/>
<sequence>MKMVSSNSLMKREGATFLSQNDLKETVIKSNLLYWISSRNVMIIVYLMKDVQLTTYWYYFITDEFKHKCPDLIEDLSCNVVKDEIAYFQWNGLNIDKNKEQLKGYIKNAELINLLSKQLKVPYEDVKANIHIIQTGNLLSIVL</sequence>
<gene>
    <name evidence="1" type="ORF">RFI_31567</name>
</gene>
<organism evidence="1 2">
    <name type="scientific">Reticulomyxa filosa</name>
    <dbReference type="NCBI Taxonomy" id="46433"/>
    <lineage>
        <taxon>Eukaryota</taxon>
        <taxon>Sar</taxon>
        <taxon>Rhizaria</taxon>
        <taxon>Retaria</taxon>
        <taxon>Foraminifera</taxon>
        <taxon>Monothalamids</taxon>
        <taxon>Reticulomyxidae</taxon>
        <taxon>Reticulomyxa</taxon>
    </lineage>
</organism>
<comment type="caution">
    <text evidence="1">The sequence shown here is derived from an EMBL/GenBank/DDBJ whole genome shotgun (WGS) entry which is preliminary data.</text>
</comment>